<evidence type="ECO:0000313" key="2">
    <source>
        <dbReference type="EMBL" id="KNZ63887.1"/>
    </source>
</evidence>
<evidence type="ECO:0000256" key="1">
    <source>
        <dbReference type="SAM" id="MobiDB-lite"/>
    </source>
</evidence>
<accession>A0A0L6VTF7</accession>
<name>A0A0L6VTF7_9BASI</name>
<protein>
    <submittedName>
        <fullName evidence="2">Uncharacterized protein</fullName>
    </submittedName>
</protein>
<dbReference type="OrthoDB" id="2507059at2759"/>
<dbReference type="Proteomes" id="UP000037035">
    <property type="component" value="Unassembled WGS sequence"/>
</dbReference>
<evidence type="ECO:0000313" key="3">
    <source>
        <dbReference type="Proteomes" id="UP000037035"/>
    </source>
</evidence>
<gene>
    <name evidence="2" type="ORF">VP01_1088g4</name>
</gene>
<comment type="caution">
    <text evidence="2">The sequence shown here is derived from an EMBL/GenBank/DDBJ whole genome shotgun (WGS) entry which is preliminary data.</text>
</comment>
<proteinExistence type="predicted"/>
<sequence length="238" mass="26518">MTQSPPPLTQAITLRKKNTSLKEAFNNIDHYVNNTISQAENAQIAVIAVSKHLGPHSFHKTKSTPGKAAFLQLSNDINQHKTFAAWLQSHVTGFAVAELAEMQQSRKMTGKKRPKIMTRLSEFIGIQNQSIKKQWPWTKTTMQLGAIGYHLDFSAGSRIDPEWLKRPIRQLRQPEVNMIHLDLDDGLNNLIRSVTAPPKGSSQSKNHSTAEVDLGSNNTSSNESPTPEVDFANENTNL</sequence>
<keyword evidence="3" id="KW-1185">Reference proteome</keyword>
<feature type="compositionally biased region" description="Polar residues" evidence="1">
    <location>
        <begin position="200"/>
        <end position="209"/>
    </location>
</feature>
<reference evidence="2 3" key="1">
    <citation type="submission" date="2015-08" db="EMBL/GenBank/DDBJ databases">
        <title>Next Generation Sequencing and Analysis of the Genome of Puccinia sorghi L Schw, the Causal Agent of Maize Common Rust.</title>
        <authorList>
            <person name="Rochi L."/>
            <person name="Burguener G."/>
            <person name="Darino M."/>
            <person name="Turjanski A."/>
            <person name="Kreff E."/>
            <person name="Dieguez M.J."/>
            <person name="Sacco F."/>
        </authorList>
    </citation>
    <scope>NUCLEOTIDE SEQUENCE [LARGE SCALE GENOMIC DNA]</scope>
    <source>
        <strain evidence="2 3">RO10H11247</strain>
    </source>
</reference>
<dbReference type="AlphaFoldDB" id="A0A0L6VTF7"/>
<dbReference type="EMBL" id="LAVV01000987">
    <property type="protein sequence ID" value="KNZ63887.1"/>
    <property type="molecule type" value="Genomic_DNA"/>
</dbReference>
<organism evidence="2 3">
    <name type="scientific">Puccinia sorghi</name>
    <dbReference type="NCBI Taxonomy" id="27349"/>
    <lineage>
        <taxon>Eukaryota</taxon>
        <taxon>Fungi</taxon>
        <taxon>Dikarya</taxon>
        <taxon>Basidiomycota</taxon>
        <taxon>Pucciniomycotina</taxon>
        <taxon>Pucciniomycetes</taxon>
        <taxon>Pucciniales</taxon>
        <taxon>Pucciniaceae</taxon>
        <taxon>Puccinia</taxon>
    </lineage>
</organism>
<feature type="compositionally biased region" description="Low complexity" evidence="1">
    <location>
        <begin position="216"/>
        <end position="228"/>
    </location>
</feature>
<feature type="region of interest" description="Disordered" evidence="1">
    <location>
        <begin position="194"/>
        <end position="238"/>
    </location>
</feature>
<dbReference type="VEuPathDB" id="FungiDB:VP01_1088g4"/>